<dbReference type="SUPFAM" id="SSF81342">
    <property type="entry name" value="Transmembrane di-heme cytochromes"/>
    <property type="match status" value="1"/>
</dbReference>
<accession>A0A323UHQ7</accession>
<proteinExistence type="inferred from homology"/>
<evidence type="ECO:0000313" key="16">
    <source>
        <dbReference type="Proteomes" id="UP000248134"/>
    </source>
</evidence>
<dbReference type="AlphaFoldDB" id="A0A323UHQ7"/>
<feature type="transmembrane region" description="Helical" evidence="13">
    <location>
        <begin position="16"/>
        <end position="40"/>
    </location>
</feature>
<dbReference type="Pfam" id="PF01292">
    <property type="entry name" value="Ni_hydr_CYTB"/>
    <property type="match status" value="1"/>
</dbReference>
<keyword evidence="4" id="KW-1003">Cell membrane</keyword>
<name>A0A323UHQ7_RHOPL</name>
<gene>
    <name evidence="15" type="ORF">DNX69_12225</name>
</gene>
<evidence type="ECO:0000259" key="14">
    <source>
        <dbReference type="Pfam" id="PF01292"/>
    </source>
</evidence>
<keyword evidence="10" id="KW-0408">Iron</keyword>
<reference evidence="15 16" key="1">
    <citation type="submission" date="2018-06" db="EMBL/GenBank/DDBJ databases">
        <title>Draft Whole-Genome Sequence of the purple photosynthetic bacterium Rhodospeudomonas palustris XCP.</title>
        <authorList>
            <person name="Rayyan A."/>
            <person name="Meyer T.E."/>
            <person name="Kyndt J.A."/>
        </authorList>
    </citation>
    <scope>NUCLEOTIDE SEQUENCE [LARGE SCALE GENOMIC DNA]</scope>
    <source>
        <strain evidence="15 16">XCP</strain>
    </source>
</reference>
<dbReference type="OrthoDB" id="7280471at2"/>
<evidence type="ECO:0000256" key="12">
    <source>
        <dbReference type="ARBA" id="ARBA00037975"/>
    </source>
</evidence>
<comment type="cofactor">
    <cofactor evidence="1">
        <name>heme b</name>
        <dbReference type="ChEBI" id="CHEBI:60344"/>
    </cofactor>
</comment>
<dbReference type="GO" id="GO:0009055">
    <property type="term" value="F:electron transfer activity"/>
    <property type="evidence" value="ECO:0007669"/>
    <property type="project" value="InterPro"/>
</dbReference>
<keyword evidence="9 13" id="KW-1133">Transmembrane helix</keyword>
<dbReference type="InterPro" id="IPR052168">
    <property type="entry name" value="Cytochrome_b561_oxidase"/>
</dbReference>
<feature type="domain" description="Cytochrome b561 bacterial/Ni-hydrogenase" evidence="14">
    <location>
        <begin position="16"/>
        <end position="181"/>
    </location>
</feature>
<keyword evidence="6 13" id="KW-0812">Transmembrane</keyword>
<evidence type="ECO:0000256" key="5">
    <source>
        <dbReference type="ARBA" id="ARBA00022617"/>
    </source>
</evidence>
<feature type="transmembrane region" description="Helical" evidence="13">
    <location>
        <begin position="149"/>
        <end position="169"/>
    </location>
</feature>
<evidence type="ECO:0000256" key="1">
    <source>
        <dbReference type="ARBA" id="ARBA00001970"/>
    </source>
</evidence>
<dbReference type="PANTHER" id="PTHR30529:SF7">
    <property type="entry name" value="CYTOCHROME B561 BACTERIAL_NI-HYDROGENASE DOMAIN-CONTAINING PROTEIN"/>
    <property type="match status" value="1"/>
</dbReference>
<evidence type="ECO:0000256" key="8">
    <source>
        <dbReference type="ARBA" id="ARBA00022982"/>
    </source>
</evidence>
<evidence type="ECO:0000256" key="6">
    <source>
        <dbReference type="ARBA" id="ARBA00022692"/>
    </source>
</evidence>
<dbReference type="Gene3D" id="1.20.950.20">
    <property type="entry name" value="Transmembrane di-heme cytochromes, Chain C"/>
    <property type="match status" value="1"/>
</dbReference>
<keyword evidence="11 13" id="KW-0472">Membrane</keyword>
<dbReference type="GO" id="GO:0022904">
    <property type="term" value="P:respiratory electron transport chain"/>
    <property type="evidence" value="ECO:0007669"/>
    <property type="project" value="InterPro"/>
</dbReference>
<evidence type="ECO:0000256" key="9">
    <source>
        <dbReference type="ARBA" id="ARBA00022989"/>
    </source>
</evidence>
<dbReference type="EMBL" id="QKQS01000016">
    <property type="protein sequence ID" value="PZA11859.1"/>
    <property type="molecule type" value="Genomic_DNA"/>
</dbReference>
<evidence type="ECO:0000256" key="2">
    <source>
        <dbReference type="ARBA" id="ARBA00004651"/>
    </source>
</evidence>
<dbReference type="InterPro" id="IPR016174">
    <property type="entry name" value="Di-haem_cyt_TM"/>
</dbReference>
<comment type="caution">
    <text evidence="15">The sequence shown here is derived from an EMBL/GenBank/DDBJ whole genome shotgun (WGS) entry which is preliminary data.</text>
</comment>
<comment type="similarity">
    <text evidence="12">Belongs to the cytochrome b561 family.</text>
</comment>
<dbReference type="PANTHER" id="PTHR30529">
    <property type="entry name" value="CYTOCHROME B561"/>
    <property type="match status" value="1"/>
</dbReference>
<keyword evidence="7" id="KW-0479">Metal-binding</keyword>
<dbReference type="GO" id="GO:0005886">
    <property type="term" value="C:plasma membrane"/>
    <property type="evidence" value="ECO:0007669"/>
    <property type="project" value="UniProtKB-SubCell"/>
</dbReference>
<evidence type="ECO:0000256" key="3">
    <source>
        <dbReference type="ARBA" id="ARBA00022448"/>
    </source>
</evidence>
<keyword evidence="5" id="KW-0349">Heme</keyword>
<dbReference type="Proteomes" id="UP000248134">
    <property type="component" value="Unassembled WGS sequence"/>
</dbReference>
<feature type="transmembrane region" description="Helical" evidence="13">
    <location>
        <begin position="60"/>
        <end position="80"/>
    </location>
</feature>
<dbReference type="GO" id="GO:0020037">
    <property type="term" value="F:heme binding"/>
    <property type="evidence" value="ECO:0007669"/>
    <property type="project" value="TreeGrafter"/>
</dbReference>
<dbReference type="RefSeq" id="WP_110786253.1">
    <property type="nucleotide sequence ID" value="NZ_QKQS01000016.1"/>
</dbReference>
<feature type="transmembrane region" description="Helical" evidence="13">
    <location>
        <begin position="101"/>
        <end position="121"/>
    </location>
</feature>
<dbReference type="InterPro" id="IPR011577">
    <property type="entry name" value="Cyt_b561_bac/Ni-Hgenase"/>
</dbReference>
<keyword evidence="8" id="KW-0249">Electron transport</keyword>
<keyword evidence="3" id="KW-0813">Transport</keyword>
<sequence>MTTTTLDSADKRPAEYGALAVLIHWLIFFAVIALFASMNYAHGLEKTDPLRGTLYNWHKAIGTCVLGLGLLRILWIKIHGTPDLVPSPRITEVIARISHGLLYLLLLALPLSGLGMTLFSGRGVDLLGIPPIAKNDAIASVLHAAHGPLFLLTAIVVLIHVIGALWHQYFRHDATLGRMVPWLRGK</sequence>
<evidence type="ECO:0000256" key="7">
    <source>
        <dbReference type="ARBA" id="ARBA00022723"/>
    </source>
</evidence>
<dbReference type="GO" id="GO:0046872">
    <property type="term" value="F:metal ion binding"/>
    <property type="evidence" value="ECO:0007669"/>
    <property type="project" value="UniProtKB-KW"/>
</dbReference>
<evidence type="ECO:0000256" key="4">
    <source>
        <dbReference type="ARBA" id="ARBA00022475"/>
    </source>
</evidence>
<evidence type="ECO:0000256" key="13">
    <source>
        <dbReference type="SAM" id="Phobius"/>
    </source>
</evidence>
<comment type="subcellular location">
    <subcellularLocation>
        <location evidence="2">Cell membrane</location>
        <topology evidence="2">Multi-pass membrane protein</topology>
    </subcellularLocation>
</comment>
<protein>
    <submittedName>
        <fullName evidence="15">Cytochrome b</fullName>
    </submittedName>
</protein>
<organism evidence="15 16">
    <name type="scientific">Rhodopseudomonas palustris</name>
    <dbReference type="NCBI Taxonomy" id="1076"/>
    <lineage>
        <taxon>Bacteria</taxon>
        <taxon>Pseudomonadati</taxon>
        <taxon>Pseudomonadota</taxon>
        <taxon>Alphaproteobacteria</taxon>
        <taxon>Hyphomicrobiales</taxon>
        <taxon>Nitrobacteraceae</taxon>
        <taxon>Rhodopseudomonas</taxon>
    </lineage>
</organism>
<evidence type="ECO:0000256" key="10">
    <source>
        <dbReference type="ARBA" id="ARBA00023004"/>
    </source>
</evidence>
<evidence type="ECO:0000313" key="15">
    <source>
        <dbReference type="EMBL" id="PZA11859.1"/>
    </source>
</evidence>
<evidence type="ECO:0000256" key="11">
    <source>
        <dbReference type="ARBA" id="ARBA00023136"/>
    </source>
</evidence>